<evidence type="ECO:0000256" key="3">
    <source>
        <dbReference type="ARBA" id="ARBA00022801"/>
    </source>
</evidence>
<dbReference type="PROSITE" id="PS51318">
    <property type="entry name" value="TAT"/>
    <property type="match status" value="1"/>
</dbReference>
<dbReference type="InterPro" id="IPR015500">
    <property type="entry name" value="Peptidase_S8_subtilisin-rel"/>
</dbReference>
<evidence type="ECO:0000256" key="4">
    <source>
        <dbReference type="ARBA" id="ARBA00022825"/>
    </source>
</evidence>
<dbReference type="CDD" id="cd04077">
    <property type="entry name" value="Peptidases_S8_PCSK9_ProteinaseK_like"/>
    <property type="match status" value="1"/>
</dbReference>
<keyword evidence="10" id="KW-1185">Reference proteome</keyword>
<dbReference type="Gene3D" id="3.30.70.80">
    <property type="entry name" value="Peptidase S8 propeptide/proteinase inhibitor I9"/>
    <property type="match status" value="1"/>
</dbReference>
<dbReference type="EMBL" id="CP070496">
    <property type="protein sequence ID" value="QSB04971.1"/>
    <property type="molecule type" value="Genomic_DNA"/>
</dbReference>
<dbReference type="InterPro" id="IPR000209">
    <property type="entry name" value="Peptidase_S8/S53_dom"/>
</dbReference>
<dbReference type="InterPro" id="IPR008979">
    <property type="entry name" value="Galactose-bd-like_sf"/>
</dbReference>
<dbReference type="SUPFAM" id="SSF49785">
    <property type="entry name" value="Galactose-binding domain-like"/>
    <property type="match status" value="1"/>
</dbReference>
<gene>
    <name evidence="9" type="ORF">JQS30_14585</name>
</gene>
<organism evidence="9 10">
    <name type="scientific">Natronoglycomyces albus</name>
    <dbReference type="NCBI Taxonomy" id="2811108"/>
    <lineage>
        <taxon>Bacteria</taxon>
        <taxon>Bacillati</taxon>
        <taxon>Actinomycetota</taxon>
        <taxon>Actinomycetes</taxon>
        <taxon>Glycomycetales</taxon>
        <taxon>Glycomycetaceae</taxon>
        <taxon>Natronoglycomyces</taxon>
    </lineage>
</organism>
<dbReference type="InterPro" id="IPR022398">
    <property type="entry name" value="Peptidase_S8_His-AS"/>
</dbReference>
<evidence type="ECO:0000259" key="8">
    <source>
        <dbReference type="Pfam" id="PF05922"/>
    </source>
</evidence>
<dbReference type="KEGG" id="nav:JQS30_14585"/>
<dbReference type="SUPFAM" id="SSF52743">
    <property type="entry name" value="Subtilisin-like"/>
    <property type="match status" value="1"/>
</dbReference>
<dbReference type="InterPro" id="IPR010259">
    <property type="entry name" value="S8pro/Inhibitor_I9"/>
</dbReference>
<dbReference type="FunFam" id="3.40.50.200:FF:000014">
    <property type="entry name" value="Proteinase K"/>
    <property type="match status" value="1"/>
</dbReference>
<feature type="signal peptide" evidence="6">
    <location>
        <begin position="1"/>
        <end position="34"/>
    </location>
</feature>
<dbReference type="RefSeq" id="WP_213170971.1">
    <property type="nucleotide sequence ID" value="NZ_CP070496.1"/>
</dbReference>
<dbReference type="InterPro" id="IPR023828">
    <property type="entry name" value="Peptidase_S8_Ser-AS"/>
</dbReference>
<evidence type="ECO:0000256" key="1">
    <source>
        <dbReference type="ARBA" id="ARBA00011073"/>
    </source>
</evidence>
<name>A0A895XGI6_9ACTN</name>
<dbReference type="PRINTS" id="PR00723">
    <property type="entry name" value="SUBTILISIN"/>
</dbReference>
<dbReference type="AlphaFoldDB" id="A0A895XGI6"/>
<evidence type="ECO:0000256" key="6">
    <source>
        <dbReference type="SAM" id="SignalP"/>
    </source>
</evidence>
<dbReference type="SUPFAM" id="SSF54897">
    <property type="entry name" value="Protease propeptides/inhibitors"/>
    <property type="match status" value="1"/>
</dbReference>
<proteinExistence type="inferred from homology"/>
<accession>A0A895XGI6</accession>
<dbReference type="PROSITE" id="PS51892">
    <property type="entry name" value="SUBTILASE"/>
    <property type="match status" value="1"/>
</dbReference>
<dbReference type="Gene3D" id="3.40.50.200">
    <property type="entry name" value="Peptidase S8/S53 domain"/>
    <property type="match status" value="1"/>
</dbReference>
<dbReference type="InterPro" id="IPR037045">
    <property type="entry name" value="S8pro/Inhibitor_I9_sf"/>
</dbReference>
<dbReference type="PANTHER" id="PTHR43806:SF11">
    <property type="entry name" value="CEREVISIN-RELATED"/>
    <property type="match status" value="1"/>
</dbReference>
<dbReference type="GO" id="GO:0006508">
    <property type="term" value="P:proteolysis"/>
    <property type="evidence" value="ECO:0007669"/>
    <property type="project" value="UniProtKB-KW"/>
</dbReference>
<dbReference type="PANTHER" id="PTHR43806">
    <property type="entry name" value="PEPTIDASE S8"/>
    <property type="match status" value="1"/>
</dbReference>
<evidence type="ECO:0000256" key="5">
    <source>
        <dbReference type="PROSITE-ProRule" id="PRU01240"/>
    </source>
</evidence>
<feature type="active site" description="Charge relay system" evidence="5">
    <location>
        <position position="157"/>
    </location>
</feature>
<feature type="chain" id="PRO_5034340394" evidence="6">
    <location>
        <begin position="35"/>
        <end position="614"/>
    </location>
</feature>
<feature type="active site" description="Charge relay system" evidence="5">
    <location>
        <position position="342"/>
    </location>
</feature>
<keyword evidence="6" id="KW-0732">Signal</keyword>
<evidence type="ECO:0000313" key="10">
    <source>
        <dbReference type="Proteomes" id="UP000662939"/>
    </source>
</evidence>
<dbReference type="InterPro" id="IPR034193">
    <property type="entry name" value="PCSK9_ProteinaseK-like"/>
</dbReference>
<sequence>MSKKTTLGRRLLAVAATGALAAGSFALITSPAHAEGNILGTDNPEAIEGSYIVTLKDGASTASAGSLSSTYDAEITAELPIINGFAAEMSEADAKRLAADSSVDFVEQDAIASVTSAGVQPNPPSWGLDRIDQVNLPLDNSYSYPNQGSGVTAYIFDSGMNLGHEEFTGRIAGSRDYISSGGNGADCNGHGTHVAGTVGGTRTGVAKNVDFFNIKVLDCEGNGPWSGTINGLQWVANNASGPSVVNMSLGGGFNQSVNNAVNNTVAAGVPVVVASGNSNANACNYSPASAQNALTVNNSTSSDARRFDSNFGSCTDLFAPGDRIYAPWIGGSNRYNTIGGTSMASPHVAGAAAMYLAENPSATPSQVYSAITSNASTGLVSNPGSGSPNRLLNIDFIGGSDPGDPEDEFSISLSPSSGTISAGESVTATLSSETTSGDAQEVTLSHSGAGSGVTVEFANDTLTTGNSTEVTFTASTNAPAGSHSITVTAAGSVERTAGYSLTVEGDSTPPECRGENSSSQTIHAGWIAASNIRLDCGSARGSVTVTVDVSHASKGELWYRLVGPNGASYDLKPFGSADRGTYTVNVGGKSGTYTLEVWNFSNRNGTLNGWSVAG</sequence>
<dbReference type="GO" id="GO:0005615">
    <property type="term" value="C:extracellular space"/>
    <property type="evidence" value="ECO:0007669"/>
    <property type="project" value="TreeGrafter"/>
</dbReference>
<reference evidence="9" key="1">
    <citation type="submission" date="2021-02" db="EMBL/GenBank/DDBJ databases">
        <title>Natronoglycomyces albus gen. nov., sp. nov, a haloalkaliphilic actinobacterium from a soda solonchak soil.</title>
        <authorList>
            <person name="Sorokin D.Y."/>
            <person name="Khijniak T.V."/>
            <person name="Zakharycheva A.P."/>
            <person name="Boueva O.V."/>
            <person name="Ariskina E.V."/>
            <person name="Hahnke R.L."/>
            <person name="Bunk B."/>
            <person name="Sproer C."/>
            <person name="Schumann P."/>
            <person name="Evtushenko L.I."/>
            <person name="Kublanov I.V."/>
        </authorList>
    </citation>
    <scope>NUCLEOTIDE SEQUENCE</scope>
    <source>
        <strain evidence="9">DSM 106290</strain>
    </source>
</reference>
<evidence type="ECO:0000259" key="7">
    <source>
        <dbReference type="Pfam" id="PF00082"/>
    </source>
</evidence>
<feature type="active site" description="Charge relay system" evidence="5">
    <location>
        <position position="190"/>
    </location>
</feature>
<keyword evidence="3 5" id="KW-0378">Hydrolase</keyword>
<dbReference type="Proteomes" id="UP000662939">
    <property type="component" value="Chromosome"/>
</dbReference>
<keyword evidence="2 5" id="KW-0645">Protease</keyword>
<dbReference type="Pfam" id="PF05922">
    <property type="entry name" value="Inhibitor_I9"/>
    <property type="match status" value="1"/>
</dbReference>
<evidence type="ECO:0000256" key="2">
    <source>
        <dbReference type="ARBA" id="ARBA00022670"/>
    </source>
</evidence>
<feature type="domain" description="Peptidase S8/S53" evidence="7">
    <location>
        <begin position="148"/>
        <end position="378"/>
    </location>
</feature>
<comment type="similarity">
    <text evidence="1 5">Belongs to the peptidase S8 family.</text>
</comment>
<dbReference type="GO" id="GO:0004252">
    <property type="term" value="F:serine-type endopeptidase activity"/>
    <property type="evidence" value="ECO:0007669"/>
    <property type="project" value="UniProtKB-UniRule"/>
</dbReference>
<evidence type="ECO:0000313" key="9">
    <source>
        <dbReference type="EMBL" id="QSB04971.1"/>
    </source>
</evidence>
<dbReference type="InterPro" id="IPR006311">
    <property type="entry name" value="TAT_signal"/>
</dbReference>
<dbReference type="Pfam" id="PF00082">
    <property type="entry name" value="Peptidase_S8"/>
    <property type="match status" value="1"/>
</dbReference>
<protein>
    <submittedName>
        <fullName evidence="9">S8 family serine peptidase</fullName>
    </submittedName>
</protein>
<keyword evidence="4 5" id="KW-0720">Serine protease</keyword>
<dbReference type="PROSITE" id="PS00137">
    <property type="entry name" value="SUBTILASE_HIS"/>
    <property type="match status" value="1"/>
</dbReference>
<dbReference type="InterPro" id="IPR050131">
    <property type="entry name" value="Peptidase_S8_subtilisin-like"/>
</dbReference>
<dbReference type="InterPro" id="IPR036852">
    <property type="entry name" value="Peptidase_S8/S53_dom_sf"/>
</dbReference>
<feature type="domain" description="Inhibitor I9" evidence="8">
    <location>
        <begin position="66"/>
        <end position="111"/>
    </location>
</feature>
<dbReference type="PROSITE" id="PS00138">
    <property type="entry name" value="SUBTILASE_SER"/>
    <property type="match status" value="1"/>
</dbReference>